<dbReference type="AlphaFoldDB" id="A0A8H3UDV5"/>
<feature type="transmembrane region" description="Helical" evidence="1">
    <location>
        <begin position="42"/>
        <end position="71"/>
    </location>
</feature>
<keyword evidence="1" id="KW-0472">Membrane</keyword>
<evidence type="ECO:0000313" key="3">
    <source>
        <dbReference type="EMBL" id="KAE9988946.1"/>
    </source>
</evidence>
<evidence type="ECO:0000313" key="2">
    <source>
        <dbReference type="EMBL" id="KAE9967641.1"/>
    </source>
</evidence>
<dbReference type="InterPro" id="IPR025444">
    <property type="entry name" value="Monooxy_af470"/>
</dbReference>
<dbReference type="Proteomes" id="UP000490939">
    <property type="component" value="Unassembled WGS sequence"/>
</dbReference>
<keyword evidence="5" id="KW-1185">Reference proteome</keyword>
<reference evidence="2 4" key="1">
    <citation type="submission" date="2019-11" db="EMBL/GenBank/DDBJ databases">
        <title>Venturia inaequalis Genome Resource.</title>
        <authorList>
            <person name="Lichtner F.J."/>
        </authorList>
    </citation>
    <scope>NUCLEOTIDE SEQUENCE [LARGE SCALE GENOMIC DNA]</scope>
    <source>
        <strain evidence="2">Bline_iso_100314</strain>
        <strain evidence="3 5">DMI_063113</strain>
    </source>
</reference>
<proteinExistence type="predicted"/>
<organism evidence="2 4">
    <name type="scientific">Venturia inaequalis</name>
    <name type="common">Apple scab fungus</name>
    <dbReference type="NCBI Taxonomy" id="5025"/>
    <lineage>
        <taxon>Eukaryota</taxon>
        <taxon>Fungi</taxon>
        <taxon>Dikarya</taxon>
        <taxon>Ascomycota</taxon>
        <taxon>Pezizomycotina</taxon>
        <taxon>Dothideomycetes</taxon>
        <taxon>Pleosporomycetidae</taxon>
        <taxon>Venturiales</taxon>
        <taxon>Venturiaceae</taxon>
        <taxon>Venturia</taxon>
    </lineage>
</organism>
<gene>
    <name evidence="2" type="ORF">BLS_006250</name>
    <name evidence="3" type="ORF">EG327_003159</name>
</gene>
<evidence type="ECO:0000313" key="4">
    <source>
        <dbReference type="Proteomes" id="UP000433883"/>
    </source>
</evidence>
<keyword evidence="1" id="KW-1133">Transmembrane helix</keyword>
<evidence type="ECO:0000313" key="5">
    <source>
        <dbReference type="Proteomes" id="UP000490939"/>
    </source>
</evidence>
<accession>A0A8H3UDV5</accession>
<dbReference type="EMBL" id="WNWQ01000455">
    <property type="protein sequence ID" value="KAE9967641.1"/>
    <property type="molecule type" value="Genomic_DNA"/>
</dbReference>
<comment type="caution">
    <text evidence="2">The sequence shown here is derived from an EMBL/GenBank/DDBJ whole genome shotgun (WGS) entry which is preliminary data.</text>
</comment>
<evidence type="ECO:0008006" key="6">
    <source>
        <dbReference type="Google" id="ProtNLM"/>
    </source>
</evidence>
<dbReference type="EMBL" id="WNWR01000204">
    <property type="protein sequence ID" value="KAE9988946.1"/>
    <property type="molecule type" value="Genomic_DNA"/>
</dbReference>
<dbReference type="Pfam" id="PF13826">
    <property type="entry name" value="Monooxy_af470-like"/>
    <property type="match status" value="1"/>
</dbReference>
<evidence type="ECO:0000256" key="1">
    <source>
        <dbReference type="SAM" id="Phobius"/>
    </source>
</evidence>
<sequence>MNNFRGLIAPSGTQPTSSYIERRKQRNYFAIILKDQMTLSSWLAIGACLNSILFLAIGRVTLLLPFLLIVFRIGDTLLQTYGLKKNPLMDGSVTSKYSAQFPNDDGTFGHDPANEQIVVFLIGARCNHPMGALAPGFKRVGDYFESMIKDVESHAEEYTYLGSSDWIANAERSTGNELMTVIYFKTSEGLHKYAHGELHREGWNWWNKNVAGFNHISIWHEVFVAPKGHWENIYINTRPLLMGATTFPVKTEEGTKWISPVVDASRGVLRSSRGRMTMTDGTDYEKYAPDPYAKV</sequence>
<protein>
    <recommendedName>
        <fullName evidence="6">Monooxygenase</fullName>
    </recommendedName>
</protein>
<keyword evidence="1" id="KW-0812">Transmembrane</keyword>
<name>A0A8H3UDV5_VENIN</name>
<dbReference type="Proteomes" id="UP000433883">
    <property type="component" value="Unassembled WGS sequence"/>
</dbReference>